<dbReference type="InterPro" id="IPR036736">
    <property type="entry name" value="ACP-like_sf"/>
</dbReference>
<evidence type="ECO:0000256" key="1">
    <source>
        <dbReference type="ARBA" id="ARBA00001957"/>
    </source>
</evidence>
<dbReference type="SUPFAM" id="SSF56801">
    <property type="entry name" value="Acetyl-CoA synthetase-like"/>
    <property type="match status" value="2"/>
</dbReference>
<feature type="domain" description="Carrier" evidence="4">
    <location>
        <begin position="578"/>
        <end position="653"/>
    </location>
</feature>
<dbReference type="PANTHER" id="PTHR45398:SF1">
    <property type="entry name" value="ENZYME, PUTATIVE (JCVI)-RELATED"/>
    <property type="match status" value="1"/>
</dbReference>
<dbReference type="Gene3D" id="1.10.1200.10">
    <property type="entry name" value="ACP-like"/>
    <property type="match status" value="2"/>
</dbReference>
<dbReference type="Gene3D" id="3.30.559.10">
    <property type="entry name" value="Chloramphenicol acetyltransferase-like domain"/>
    <property type="match status" value="2"/>
</dbReference>
<sequence>MDIDSASTLVDILTIRKKDLGGIFFVKSTEQENFVSYADLYNKSIRVMSYLRMEGMLPGEKLILQVQDNHNFIVLFWGCILGGIIPVPINVGMRDEHKRKFFNVFEILNNPRVVVEDGELGRLEKYAKVNQLAESFDKVVENAIDLHSIYSARHISSPHVSDSNDLAFIQFSSGSTGDAKGVMLTHRNILSNIRMSKQCSYHSSMDKMLSWMPLTHDMGLIGFHLNPMYCGMDHVLIPTDLFIRRPTIWMDKSSEHKATILCSPNFGYTYLLKQLRSDFNYEWDLSCVRLIYNGAEPISANICRNFSAYMSRYGLRVQAMYPVYGLAEATLAVSFSDMHSEVKSISLDRRKLKIDYPIVEINEEDSNSITLVKVGQKSSYACDIRLTNEQDSTVGNGRIGHVQIRGDNVTSGYFNNDLANKKLFAEPGWLKTGDIGVFVGEDFYIVGRSKDVIFINGQNIHPHDVERVLISQADLEYGKVVVTNSSSNEMVDTVLVFVLFKGDEKKFVTILKSIRVILADNFDFNAIQIIPVKKIPKTTSGKVERFRMAKMYDNGEFNDTLARIDSYLPEIFRFTESKHMNEVETELVNIWRDILGHESFGLEDNFIQSGGNSLKVGQLSQRLNQAFNIAFTFEELYLAGSIKQLSSKIRTGYKDNHVDKPIPKSERSIGHPATEAQKRIYYAWSLDRNGTLYNIPVALKIIGSVDDQKLMNVFRQLADRHRVLRSVFKLDQEQLTFSIISQNQPEFEVVDGINNIDQYLRECVMPFDLHSGPLYRAKLLKTKDHRSFIYLDIHHAICDGISVRVLTEELIALYSDSHVSPLEIDFVDFVDWKLDKEGDFNPKCDAYWRQVFNSPLERLDFSAPGSHLSVLDFQGSKRRFFLGKEITSKIKGFANKEGVTPFMLLFSIYSILLSKYTKAEDFVIGIPTAGRKHEKLNNVVGMLVNNLALRCTLEPNIIFKDYLGLVRDSFIGAFDHQEISFDRISELIQAISEESGNSPFNTMFTYHHLPKRVDGDEISLEHYYIDNPTSKFDLSFEFFEEAEGIELYIEYKNQLFDRESIDSLYAYLVHLISQVFSDLNIRLSKLSLLGKNKLFDSIYQPLNNQTLDIPPVTIQHLFDYQVQKTPNRIALKDANNEGVFTYLQLQSIANKLANQLIKMELGTAKPIVVLLDQSPEFIISILAILKSGNHFVPVDMSLPDKRIAYIIDNCGAEVIISNKNIIEDEGYDIIDELPKDLRLIDMANESFNEESDKIVDIGSASDLAYIIYTSGTTGKPKGVTVMHRSLVNYVYTTSNYYTGGGNFTFPFYTSISFDLTLTSIFVPLLSGNSIVTYPQIQQELTLSRVIEDNKIDVIKATPSHLRVLKELSFFKDQTNQSKIKKVIVGGEQLLTKDAEKLIELLGEEVEIFNEYGPTEATVGCMIHKYDPSESKQTVVSIGKPLPNSRIYLLDKFQQPMPKGLEGEIYIAGACLASGYLKDEKLTASRFIPDCFHSDELMYKTGDLGRMLPDGNLEFLGRIDRQTKVNGFRIELEEIESTLLAIHEVKDAAVLLMEKGGSTFIYAYVVYNEGSEALTAEIEEWLSLSLPYYMMPHQVIPVNNIPFTNNGKVAYDKLIRIDTKSDELIQPRNAVESKIWKVWSEVLSIDKFGISDKFYNLGGDSIKAIQVTSRLINQQIEITVKDILTFQTIEQIAKQATFNNKSQQYPQGLVRDQVNLFPIQRWFLDQEFDNPSWYNQSVLLKFKMKVDREIVGKSFENLIHHHDGLRLYYDAKDNVLNSDDTLVKRQLSIEEYYLDSIDDLKIICDEIRGSINLTEAPLFRLAIIRCGREEMLFITVHHLIIDGISWRILLEDFYNLYIAKIKGAKIDLPFKTAPLNRWYEQISNKKIDDLEDKISSWKNIDNQTSPLPIENPDIDWRSKDARIIETKLSDEWTDFLLNISHKNYNADPQTLILVALLRSLKKTMNQSRFTIDIESHGRHIDNIDVSRTIGWFTSLFPVQFALDSNLIGNNIIEVKNQLSHGHSYGFDYGIFKYLRSNKTSGDMSTLSEIRFNYLGSFQREANNDLFEIVSTSTGAEIALENRMTTKLDFVCLIVNNELKMSVSYNSKTHKSSLIELMMENFNSELIKIVEHIEQTDDLVLAASDFDAELDQDELDSLFN</sequence>
<dbReference type="InterPro" id="IPR023213">
    <property type="entry name" value="CAT-like_dom_sf"/>
</dbReference>
<dbReference type="InterPro" id="IPR001242">
    <property type="entry name" value="Condensation_dom"/>
</dbReference>
<dbReference type="Proteomes" id="UP000614216">
    <property type="component" value="Unassembled WGS sequence"/>
</dbReference>
<evidence type="ECO:0000256" key="2">
    <source>
        <dbReference type="ARBA" id="ARBA00022450"/>
    </source>
</evidence>
<proteinExistence type="predicted"/>
<dbReference type="InterPro" id="IPR009081">
    <property type="entry name" value="PP-bd_ACP"/>
</dbReference>
<dbReference type="EMBL" id="JAEUGD010000044">
    <property type="protein sequence ID" value="MBL6447561.1"/>
    <property type="molecule type" value="Genomic_DNA"/>
</dbReference>
<dbReference type="InterPro" id="IPR045851">
    <property type="entry name" value="AMP-bd_C_sf"/>
</dbReference>
<feature type="domain" description="Carrier" evidence="4">
    <location>
        <begin position="1625"/>
        <end position="1699"/>
    </location>
</feature>
<dbReference type="InterPro" id="IPR020845">
    <property type="entry name" value="AMP-binding_CS"/>
</dbReference>
<dbReference type="Gene3D" id="3.40.50.12780">
    <property type="entry name" value="N-terminal domain of ligase-like"/>
    <property type="match status" value="1"/>
</dbReference>
<dbReference type="CDD" id="cd19531">
    <property type="entry name" value="LCL_NRPS-like"/>
    <property type="match status" value="1"/>
</dbReference>
<keyword evidence="3" id="KW-0597">Phosphoprotein</keyword>
<dbReference type="PANTHER" id="PTHR45398">
    <property type="match status" value="1"/>
</dbReference>
<keyword evidence="6" id="KW-1185">Reference proteome</keyword>
<dbReference type="NCBIfam" id="TIGR01720">
    <property type="entry name" value="NRPS-para261"/>
    <property type="match status" value="1"/>
</dbReference>
<dbReference type="SUPFAM" id="SSF47336">
    <property type="entry name" value="ACP-like"/>
    <property type="match status" value="2"/>
</dbReference>
<dbReference type="Gene3D" id="3.30.300.30">
    <property type="match status" value="2"/>
</dbReference>
<dbReference type="FunFam" id="1.10.1200.10:FF:000005">
    <property type="entry name" value="Nonribosomal peptide synthetase 1"/>
    <property type="match status" value="1"/>
</dbReference>
<organism evidence="5 6">
    <name type="scientific">Fulvivirga marina</name>
    <dbReference type="NCBI Taxonomy" id="2494733"/>
    <lineage>
        <taxon>Bacteria</taxon>
        <taxon>Pseudomonadati</taxon>
        <taxon>Bacteroidota</taxon>
        <taxon>Cytophagia</taxon>
        <taxon>Cytophagales</taxon>
        <taxon>Fulvivirgaceae</taxon>
        <taxon>Fulvivirga</taxon>
    </lineage>
</organism>
<dbReference type="SUPFAM" id="SSF52777">
    <property type="entry name" value="CoA-dependent acyltransferases"/>
    <property type="match status" value="4"/>
</dbReference>
<dbReference type="Pfam" id="PF13193">
    <property type="entry name" value="AMP-binding_C"/>
    <property type="match status" value="1"/>
</dbReference>
<dbReference type="InterPro" id="IPR010060">
    <property type="entry name" value="NRPS_synth"/>
</dbReference>
<evidence type="ECO:0000259" key="4">
    <source>
        <dbReference type="PROSITE" id="PS50075"/>
    </source>
</evidence>
<dbReference type="Gene3D" id="3.40.50.980">
    <property type="match status" value="2"/>
</dbReference>
<dbReference type="InterPro" id="IPR025110">
    <property type="entry name" value="AMP-bd_C"/>
</dbReference>
<dbReference type="Gene3D" id="2.30.38.10">
    <property type="entry name" value="Luciferase, Domain 3"/>
    <property type="match status" value="1"/>
</dbReference>
<dbReference type="Gene3D" id="3.30.559.30">
    <property type="entry name" value="Nonribosomal peptide synthetase, condensation domain"/>
    <property type="match status" value="2"/>
</dbReference>
<comment type="cofactor">
    <cofactor evidence="1">
        <name>pantetheine 4'-phosphate</name>
        <dbReference type="ChEBI" id="CHEBI:47942"/>
    </cofactor>
</comment>
<dbReference type="GO" id="GO:0003824">
    <property type="term" value="F:catalytic activity"/>
    <property type="evidence" value="ECO:0007669"/>
    <property type="project" value="InterPro"/>
</dbReference>
<dbReference type="Pfam" id="PF00550">
    <property type="entry name" value="PP-binding"/>
    <property type="match status" value="2"/>
</dbReference>
<protein>
    <submittedName>
        <fullName evidence="5">Amino acid adenylation domain-containing protein</fullName>
    </submittedName>
</protein>
<dbReference type="InterPro" id="IPR000873">
    <property type="entry name" value="AMP-dep_synth/lig_dom"/>
</dbReference>
<dbReference type="InterPro" id="IPR042099">
    <property type="entry name" value="ANL_N_sf"/>
</dbReference>
<comment type="caution">
    <text evidence="5">The sequence shown here is derived from an EMBL/GenBank/DDBJ whole genome shotgun (WGS) entry which is preliminary data.</text>
</comment>
<keyword evidence="2" id="KW-0596">Phosphopantetheine</keyword>
<evidence type="ECO:0000256" key="3">
    <source>
        <dbReference type="ARBA" id="ARBA00022553"/>
    </source>
</evidence>
<reference evidence="5" key="1">
    <citation type="submission" date="2021-01" db="EMBL/GenBank/DDBJ databases">
        <title>Fulvivirga kasyanovii gen. nov., sp nov., a novel member of the phylum Bacteroidetes isolated from seawater in a mussel farm.</title>
        <authorList>
            <person name="Zhao L.-H."/>
            <person name="Wang Z.-J."/>
        </authorList>
    </citation>
    <scope>NUCLEOTIDE SEQUENCE</scope>
    <source>
        <strain evidence="5">29W222</strain>
    </source>
</reference>
<gene>
    <name evidence="5" type="ORF">JMN32_14680</name>
</gene>
<evidence type="ECO:0000313" key="5">
    <source>
        <dbReference type="EMBL" id="MBL6447561.1"/>
    </source>
</evidence>
<evidence type="ECO:0000313" key="6">
    <source>
        <dbReference type="Proteomes" id="UP000614216"/>
    </source>
</evidence>
<dbReference type="PROSITE" id="PS50075">
    <property type="entry name" value="CARRIER"/>
    <property type="match status" value="2"/>
</dbReference>
<name>A0A937FZW8_9BACT</name>
<dbReference type="InterPro" id="IPR010071">
    <property type="entry name" value="AA_adenyl_dom"/>
</dbReference>
<dbReference type="NCBIfam" id="TIGR01733">
    <property type="entry name" value="AA-adenyl-dom"/>
    <property type="match status" value="1"/>
</dbReference>
<dbReference type="RefSeq" id="WP_202857101.1">
    <property type="nucleotide sequence ID" value="NZ_JAEUGD010000044.1"/>
</dbReference>
<dbReference type="Pfam" id="PF00501">
    <property type="entry name" value="AMP-binding"/>
    <property type="match status" value="2"/>
</dbReference>
<accession>A0A937FZW8</accession>
<dbReference type="PROSITE" id="PS00455">
    <property type="entry name" value="AMP_BINDING"/>
    <property type="match status" value="2"/>
</dbReference>
<dbReference type="Pfam" id="PF00668">
    <property type="entry name" value="Condensation"/>
    <property type="match status" value="2"/>
</dbReference>